<evidence type="ECO:0000256" key="1">
    <source>
        <dbReference type="SAM" id="SignalP"/>
    </source>
</evidence>
<protein>
    <recommendedName>
        <fullName evidence="4">DUF4625 domain-containing protein</fullName>
    </recommendedName>
</protein>
<organism evidence="2 3">
    <name type="scientific">Aureibacter tunicatorum</name>
    <dbReference type="NCBI Taxonomy" id="866807"/>
    <lineage>
        <taxon>Bacteria</taxon>
        <taxon>Pseudomonadati</taxon>
        <taxon>Bacteroidota</taxon>
        <taxon>Cytophagia</taxon>
        <taxon>Cytophagales</taxon>
        <taxon>Persicobacteraceae</taxon>
        <taxon>Aureibacter</taxon>
    </lineage>
</organism>
<evidence type="ECO:0008006" key="4">
    <source>
        <dbReference type="Google" id="ProtNLM"/>
    </source>
</evidence>
<feature type="chain" id="PRO_5041913210" description="DUF4625 domain-containing protein" evidence="1">
    <location>
        <begin position="20"/>
        <end position="152"/>
    </location>
</feature>
<dbReference type="Pfam" id="PF15418">
    <property type="entry name" value="DUF4625"/>
    <property type="match status" value="1"/>
</dbReference>
<dbReference type="PROSITE" id="PS51257">
    <property type="entry name" value="PROKAR_LIPOPROTEIN"/>
    <property type="match status" value="1"/>
</dbReference>
<gene>
    <name evidence="2" type="ORF">HNQ88_001593</name>
</gene>
<name>A0AAE4BRD8_9BACT</name>
<accession>A0AAE4BRD8</accession>
<dbReference type="InterPro" id="IPR027829">
    <property type="entry name" value="DUF4625"/>
</dbReference>
<keyword evidence="1" id="KW-0732">Signal</keyword>
<dbReference type="AlphaFoldDB" id="A0AAE4BRD8"/>
<evidence type="ECO:0000313" key="2">
    <source>
        <dbReference type="EMBL" id="MDR6238556.1"/>
    </source>
</evidence>
<reference evidence="2" key="1">
    <citation type="submission" date="2023-07" db="EMBL/GenBank/DDBJ databases">
        <title>Genomic Encyclopedia of Type Strains, Phase IV (KMG-IV): sequencing the most valuable type-strain genomes for metagenomic binning, comparative biology and taxonomic classification.</title>
        <authorList>
            <person name="Goeker M."/>
        </authorList>
    </citation>
    <scope>NUCLEOTIDE SEQUENCE</scope>
    <source>
        <strain evidence="2">DSM 26174</strain>
    </source>
</reference>
<comment type="caution">
    <text evidence="2">The sequence shown here is derived from an EMBL/GenBank/DDBJ whole genome shotgun (WGS) entry which is preliminary data.</text>
</comment>
<sequence length="152" mass="16615">MKKLFKLSMALIFSAAVLSSCESEEEEALAKKLSISNLVAENHDGGNEVSLGGTIHIDFEAQAGDEANLDYYHIELHDHPESGLIEDEYRIIDKTFMEKSTFKGLKNASVHEHIKVADTANLGAYHVVIVVVDEAGNSVDTEDGDVEIVVVK</sequence>
<evidence type="ECO:0000313" key="3">
    <source>
        <dbReference type="Proteomes" id="UP001185092"/>
    </source>
</evidence>
<dbReference type="EMBL" id="JAVDQD010000002">
    <property type="protein sequence ID" value="MDR6238556.1"/>
    <property type="molecule type" value="Genomic_DNA"/>
</dbReference>
<feature type="signal peptide" evidence="1">
    <location>
        <begin position="1"/>
        <end position="19"/>
    </location>
</feature>
<dbReference type="Proteomes" id="UP001185092">
    <property type="component" value="Unassembled WGS sequence"/>
</dbReference>
<keyword evidence="3" id="KW-1185">Reference proteome</keyword>
<dbReference type="RefSeq" id="WP_309938064.1">
    <property type="nucleotide sequence ID" value="NZ_AP025305.1"/>
</dbReference>
<proteinExistence type="predicted"/>